<keyword evidence="1" id="KW-1133">Transmembrane helix</keyword>
<dbReference type="STRING" id="993073.AS029_12925"/>
<feature type="transmembrane region" description="Helical" evidence="1">
    <location>
        <begin position="15"/>
        <end position="39"/>
    </location>
</feature>
<feature type="transmembrane region" description="Helical" evidence="1">
    <location>
        <begin position="51"/>
        <end position="70"/>
    </location>
</feature>
<feature type="transmembrane region" description="Helical" evidence="1">
    <location>
        <begin position="117"/>
        <end position="140"/>
    </location>
</feature>
<keyword evidence="1" id="KW-0472">Membrane</keyword>
<keyword evidence="1" id="KW-0812">Transmembrane</keyword>
<dbReference type="EMBL" id="FMYG01000006">
    <property type="protein sequence ID" value="SDC71778.1"/>
    <property type="molecule type" value="Genomic_DNA"/>
</dbReference>
<organism evidence="2 3">
    <name type="scientific">Microbacterium enclense</name>
    <dbReference type="NCBI Taxonomy" id="993073"/>
    <lineage>
        <taxon>Bacteria</taxon>
        <taxon>Bacillati</taxon>
        <taxon>Actinomycetota</taxon>
        <taxon>Actinomycetes</taxon>
        <taxon>Micrococcales</taxon>
        <taxon>Microbacteriaceae</taxon>
        <taxon>Microbacterium</taxon>
    </lineage>
</organism>
<protein>
    <submittedName>
        <fullName evidence="2">Uncharacterized protein</fullName>
    </submittedName>
</protein>
<dbReference type="RefSeq" id="WP_058232996.1">
    <property type="nucleotide sequence ID" value="NZ_FMYG01000006.1"/>
</dbReference>
<name>A0A1G6NVM1_9MICO</name>
<proteinExistence type="predicted"/>
<feature type="transmembrane region" description="Helical" evidence="1">
    <location>
        <begin position="82"/>
        <end position="105"/>
    </location>
</feature>
<dbReference type="AlphaFoldDB" id="A0A1G6NVM1"/>
<reference evidence="2 3" key="1">
    <citation type="submission" date="2016-09" db="EMBL/GenBank/DDBJ databases">
        <authorList>
            <person name="Capua I."/>
            <person name="De Benedictis P."/>
            <person name="Joannis T."/>
            <person name="Lombin L.H."/>
            <person name="Cattoli G."/>
        </authorList>
    </citation>
    <scope>NUCLEOTIDE SEQUENCE [LARGE SCALE GENOMIC DNA]</scope>
    <source>
        <strain evidence="2 3">NIO-1002</strain>
    </source>
</reference>
<gene>
    <name evidence="2" type="ORF">SAMN05216418_2865</name>
</gene>
<accession>A0A1G6NVM1</accession>
<evidence type="ECO:0000313" key="3">
    <source>
        <dbReference type="Proteomes" id="UP000183203"/>
    </source>
</evidence>
<evidence type="ECO:0000256" key="1">
    <source>
        <dbReference type="SAM" id="Phobius"/>
    </source>
</evidence>
<evidence type="ECO:0000313" key="2">
    <source>
        <dbReference type="EMBL" id="SDC71778.1"/>
    </source>
</evidence>
<sequence length="163" mass="17588">MDEPKPVRITSPDNAWAAGAMVISTGIPILSVVEVYQPLALEAWSVVLADAWQWVLLLAAVVALATLPLMKRAEGHGHRMRAVQRIEAVVTGVVSLCYLLLWAALVHEYGFGSNPLTQLMVGGLGVTAAVRVAQIVRGLARYRRALRAGRTTHVEAIAQSKET</sequence>
<dbReference type="Proteomes" id="UP000183203">
    <property type="component" value="Unassembled WGS sequence"/>
</dbReference>